<feature type="region of interest" description="Disordered" evidence="1">
    <location>
        <begin position="94"/>
        <end position="113"/>
    </location>
</feature>
<comment type="caution">
    <text evidence="3">The sequence shown here is derived from an EMBL/GenBank/DDBJ whole genome shotgun (WGS) entry which is preliminary data.</text>
</comment>
<evidence type="ECO:0000256" key="1">
    <source>
        <dbReference type="SAM" id="MobiDB-lite"/>
    </source>
</evidence>
<gene>
    <name evidence="3" type="ORF">HNP81_002832</name>
</gene>
<sequence length="113" mass="12472">MTQEERIAQICDEVKELLIRKNRDYGDSFAKQFAKYGVMSGLIRMDDKMSRLDNLIGGAQDSVGESVEDTLCDLAGYAILTLLEARKKKRSEIGNHSVLIPPSGASNPTKPNV</sequence>
<dbReference type="EMBL" id="JACJHX010000008">
    <property type="protein sequence ID" value="MBA9027542.1"/>
    <property type="molecule type" value="Genomic_DNA"/>
</dbReference>
<feature type="compositionally biased region" description="Polar residues" evidence="1">
    <location>
        <begin position="104"/>
        <end position="113"/>
    </location>
</feature>
<evidence type="ECO:0000313" key="3">
    <source>
        <dbReference type="EMBL" id="MBA9027542.1"/>
    </source>
</evidence>
<dbReference type="RefSeq" id="WP_182502990.1">
    <property type="nucleotide sequence ID" value="NZ_JACJHX010000008.1"/>
</dbReference>
<dbReference type="Proteomes" id="UP000626697">
    <property type="component" value="Unassembled WGS sequence"/>
</dbReference>
<dbReference type="Pfam" id="PF07659">
    <property type="entry name" value="DUF1599"/>
    <property type="match status" value="1"/>
</dbReference>
<protein>
    <recommendedName>
        <fullName evidence="2">Nucleotide modification associated domain-containing protein</fullName>
    </recommendedName>
</protein>
<name>A0ABR6CR85_9BACI</name>
<evidence type="ECO:0000259" key="2">
    <source>
        <dbReference type="Pfam" id="PF07659"/>
    </source>
</evidence>
<keyword evidence="4" id="KW-1185">Reference proteome</keyword>
<organism evidence="3 4">
    <name type="scientific">Peribacillus huizhouensis</name>
    <dbReference type="NCBI Taxonomy" id="1501239"/>
    <lineage>
        <taxon>Bacteria</taxon>
        <taxon>Bacillati</taxon>
        <taxon>Bacillota</taxon>
        <taxon>Bacilli</taxon>
        <taxon>Bacillales</taxon>
        <taxon>Bacillaceae</taxon>
        <taxon>Peribacillus</taxon>
    </lineage>
</organism>
<reference evidence="3 4" key="1">
    <citation type="submission" date="2020-08" db="EMBL/GenBank/DDBJ databases">
        <title>Genomic Encyclopedia of Type Strains, Phase IV (KMG-IV): sequencing the most valuable type-strain genomes for metagenomic binning, comparative biology and taxonomic classification.</title>
        <authorList>
            <person name="Goeker M."/>
        </authorList>
    </citation>
    <scope>NUCLEOTIDE SEQUENCE [LARGE SCALE GENOMIC DNA]</scope>
    <source>
        <strain evidence="3 4">DSM 105481</strain>
    </source>
</reference>
<feature type="domain" description="Nucleotide modification associated" evidence="2">
    <location>
        <begin position="21"/>
        <end position="83"/>
    </location>
</feature>
<dbReference type="InterPro" id="IPR011630">
    <property type="entry name" value="DUF1599"/>
</dbReference>
<evidence type="ECO:0000313" key="4">
    <source>
        <dbReference type="Proteomes" id="UP000626697"/>
    </source>
</evidence>
<proteinExistence type="predicted"/>
<accession>A0ABR6CR85</accession>